<dbReference type="SUPFAM" id="SSF48366">
    <property type="entry name" value="Ras GEF"/>
    <property type="match status" value="1"/>
</dbReference>
<dbReference type="SUPFAM" id="SSF47769">
    <property type="entry name" value="SAM/Pointed domain"/>
    <property type="match status" value="1"/>
</dbReference>
<dbReference type="SMART" id="SM00147">
    <property type="entry name" value="RasGEF"/>
    <property type="match status" value="1"/>
</dbReference>
<evidence type="ECO:0000313" key="5">
    <source>
        <dbReference type="EMBL" id="AEX63073.1"/>
    </source>
</evidence>
<dbReference type="InterPro" id="IPR013761">
    <property type="entry name" value="SAM/pointed_sf"/>
</dbReference>
<dbReference type="Pfam" id="PF07647">
    <property type="entry name" value="SAM_2"/>
    <property type="match status" value="1"/>
</dbReference>
<dbReference type="InterPro" id="IPR023578">
    <property type="entry name" value="Ras_GEF_dom_sf"/>
</dbReference>
<gene>
    <name evidence="5" type="ORF">mv_L871</name>
</gene>
<protein>
    <submittedName>
        <fullName evidence="5">Guanine nucleotide exchange factor</fullName>
    </submittedName>
</protein>
<dbReference type="PROSITE" id="PS50105">
    <property type="entry name" value="SAM_DOMAIN"/>
    <property type="match status" value="1"/>
</dbReference>
<dbReference type="InterPro" id="IPR036964">
    <property type="entry name" value="RASGEF_cat_dom_sf"/>
</dbReference>
<evidence type="ECO:0000256" key="1">
    <source>
        <dbReference type="ARBA" id="ARBA00022658"/>
    </source>
</evidence>
<feature type="domain" description="SAM" evidence="4">
    <location>
        <begin position="477"/>
        <end position="541"/>
    </location>
</feature>
<dbReference type="PANTHER" id="PTHR23113">
    <property type="entry name" value="GUANINE NUCLEOTIDE EXCHANGE FACTOR"/>
    <property type="match status" value="1"/>
</dbReference>
<dbReference type="InterPro" id="IPR001895">
    <property type="entry name" value="RASGEF_cat_dom"/>
</dbReference>
<dbReference type="GO" id="GO:0005886">
    <property type="term" value="C:plasma membrane"/>
    <property type="evidence" value="ECO:0007669"/>
    <property type="project" value="TreeGrafter"/>
</dbReference>
<name>H2EF08_9VIRU</name>
<dbReference type="PROSITE" id="PS50009">
    <property type="entry name" value="RASGEF_CAT"/>
    <property type="match status" value="1"/>
</dbReference>
<dbReference type="GO" id="GO:0005085">
    <property type="term" value="F:guanyl-nucleotide exchange factor activity"/>
    <property type="evidence" value="ECO:0007669"/>
    <property type="project" value="UniProtKB-KW"/>
</dbReference>
<feature type="region of interest" description="Disordered" evidence="2">
    <location>
        <begin position="414"/>
        <end position="433"/>
    </location>
</feature>
<evidence type="ECO:0000259" key="3">
    <source>
        <dbReference type="PROSITE" id="PS50009"/>
    </source>
</evidence>
<dbReference type="Gene3D" id="1.10.840.10">
    <property type="entry name" value="Ras guanine-nucleotide exchange factors catalytic domain"/>
    <property type="match status" value="1"/>
</dbReference>
<sequence length="545" mass="64167">MDSDKINQNIYEFIEALIKIGDNRSQLIFFKLSPTIIKEPEIINIWIDTYTSIIEEVKDSNISTDRRDKLLIVKNNAVNFLKCGLISNYLNLDTNNHFKIIKILETHENKGYINFLKLNLTKHHYIENRNKTFSQISIGEMMKNSSGQILTKSSIDLRKKYYSIMEIETNDFVNSINKHFIELYRKINAHDLINKILENENSSEYLEEIIDLFTKLSQLVVVEILLKQENNHSKIVKVVNKFIDIADKLYETNNFQAFFAIIAGLNNHAIQRIKFIWKPNKNRTINFLNYEKIITHYNGYNYYRSHVKTKSKYIPYLGLILSDIDHILQAGIINKESCTINTINYNILSKIINNFESVIPLPGSIKKNYNVFRNEICDYSIISFLKNVITVDEDKIYDLSYSLYKLDNIDVENNDETQNTKSDRKNNTLCKSPRTDLDFGSQIRYEQISSLIDGSNIKNQLDLDKYQFIYNVPIKSWTNRQVQDWLEFINLGEYVKLFKTHKINGFVLDELNHNYLKNDLLIDKLGHRLRIMKFVNNLKDLFYPN</sequence>
<accession>H2EF08</accession>
<dbReference type="Pfam" id="PF00617">
    <property type="entry name" value="RasGEF"/>
    <property type="match status" value="1"/>
</dbReference>
<evidence type="ECO:0000259" key="4">
    <source>
        <dbReference type="PROSITE" id="PS50105"/>
    </source>
</evidence>
<feature type="domain" description="Ras-GEF" evidence="3">
    <location>
        <begin position="168"/>
        <end position="395"/>
    </location>
</feature>
<dbReference type="EMBL" id="JN885999">
    <property type="protein sequence ID" value="AEX63073.1"/>
    <property type="molecule type" value="Genomic_DNA"/>
</dbReference>
<dbReference type="SMART" id="SM00454">
    <property type="entry name" value="SAM"/>
    <property type="match status" value="1"/>
</dbReference>
<organism evidence="5">
    <name type="scientific">Moumouvirus sp. 'Monve'</name>
    <dbReference type="NCBI Taxonomy" id="1128131"/>
    <lineage>
        <taxon>Viruses</taxon>
        <taxon>Varidnaviria</taxon>
        <taxon>Bamfordvirae</taxon>
        <taxon>Nucleocytoviricota</taxon>
        <taxon>Megaviricetes</taxon>
        <taxon>Imitervirales</taxon>
        <taxon>Mimiviridae</taxon>
        <taxon>Megamimivirinae</taxon>
        <taxon>Moumouvirus</taxon>
    </lineage>
</organism>
<dbReference type="PANTHER" id="PTHR23113:SF368">
    <property type="entry name" value="CELL DIVISION CONTROL PROTEIN 25"/>
    <property type="match status" value="1"/>
</dbReference>
<dbReference type="Gene3D" id="1.10.150.50">
    <property type="entry name" value="Transcription Factor, Ets-1"/>
    <property type="match status" value="1"/>
</dbReference>
<evidence type="ECO:0000256" key="2">
    <source>
        <dbReference type="SAM" id="MobiDB-lite"/>
    </source>
</evidence>
<keyword evidence="1" id="KW-0344">Guanine-nucleotide releasing factor</keyword>
<dbReference type="GO" id="GO:0007265">
    <property type="term" value="P:Ras protein signal transduction"/>
    <property type="evidence" value="ECO:0007669"/>
    <property type="project" value="TreeGrafter"/>
</dbReference>
<dbReference type="InterPro" id="IPR008937">
    <property type="entry name" value="Ras-like_GEF"/>
</dbReference>
<reference evidence="5" key="1">
    <citation type="submission" date="2011-10" db="EMBL/GenBank/DDBJ databases">
        <title>Provirophages and transpovirons: unique mobilome of giant viruses.</title>
        <authorList>
            <person name="Desnues C."/>
            <person name="LaScola B."/>
            <person name="Yutin N."/>
            <person name="Fournous G."/>
            <person name="Koonin E."/>
            <person name="Raoult D."/>
        </authorList>
    </citation>
    <scope>NUCLEOTIDE SEQUENCE</scope>
    <source>
        <strain evidence="5">Mv13-mv</strain>
    </source>
</reference>
<proteinExistence type="predicted"/>
<dbReference type="InterPro" id="IPR001660">
    <property type="entry name" value="SAM"/>
</dbReference>